<feature type="chain" id="PRO_5016780863" evidence="1">
    <location>
        <begin position="20"/>
        <end position="573"/>
    </location>
</feature>
<dbReference type="AlphaFoldDB" id="A0A379E465"/>
<feature type="domain" description="BACON" evidence="2">
    <location>
        <begin position="60"/>
        <end position="112"/>
    </location>
</feature>
<dbReference type="RefSeq" id="WP_025068316.1">
    <property type="nucleotide sequence ID" value="NZ_CAUVPN010000002.1"/>
</dbReference>
<dbReference type="InterPro" id="IPR013783">
    <property type="entry name" value="Ig-like_fold"/>
</dbReference>
<evidence type="ECO:0000313" key="3">
    <source>
        <dbReference type="EMBL" id="SUB87527.1"/>
    </source>
</evidence>
<feature type="signal peptide" evidence="1">
    <location>
        <begin position="1"/>
        <end position="19"/>
    </location>
</feature>
<dbReference type="Pfam" id="PF13004">
    <property type="entry name" value="BACON"/>
    <property type="match status" value="1"/>
</dbReference>
<evidence type="ECO:0000256" key="1">
    <source>
        <dbReference type="SAM" id="SignalP"/>
    </source>
</evidence>
<dbReference type="CDD" id="cd14948">
    <property type="entry name" value="BACON"/>
    <property type="match status" value="1"/>
</dbReference>
<dbReference type="PROSITE" id="PS51257">
    <property type="entry name" value="PROKAR_LIPOPROTEIN"/>
    <property type="match status" value="1"/>
</dbReference>
<evidence type="ECO:0000313" key="4">
    <source>
        <dbReference type="Proteomes" id="UP000255469"/>
    </source>
</evidence>
<name>A0A379E465_9BACT</name>
<dbReference type="Gene3D" id="2.60.40.10">
    <property type="entry name" value="Immunoglobulins"/>
    <property type="match status" value="1"/>
</dbReference>
<keyword evidence="1" id="KW-0732">Signal</keyword>
<accession>A0A379E465</accession>
<sequence>MHKKIRIWALLMVVLMAAACQKDLTLGGLDNVVSSDIPSVTLKQKGETVAVDFASLGDEWQIESGAYASWLTAVRKGALLELTAGANESAEERRAKVVLKTPSGQQILTVTQFGTDPVIAVDGSNGTEIFNHEAHPAVELKVISNSDNWTVEQVDKEKNSWLTVSTDPKERKLRLSLTSIERNSQWAQSSRSEKLFLTNGNKHYLLTVTQNGFVQFQFPVWDLDNFDINRVTALEEERNNHRDKAFEIDSLLPWGTDTKKAFYAFHSPGEQAPHILYQQKNYGTDMFCAWLKAPKGKTFQKESYDSWLKQNNFKPGNKQRIDTETQYYSDDIDKTRLMNVYNSVDNYKMHGGIFQSACMRYMESSNDLKLDGNGKVETFPLFPSAYLHNKAFKLKEVVEFERKRGMKPDFNNLYNNEKVTATTEDPLCKYSRLLFVPENASYDPGSLANVIYFFNWQGVTPEDKDAGLLPDAELSGTVGSCQVFYMGGEVFYNREEEGTPGVYSWYTYTLPTSTRRAIENKGYSLVREASGGFVTYYRGDEDLIDMRPQETRTVISYYKSKHYVDIIKKNLNY</sequence>
<protein>
    <submittedName>
        <fullName evidence="3">Bacteroidetes-Associated Carbohydrate-binding Often N-terminal</fullName>
    </submittedName>
</protein>
<dbReference type="Proteomes" id="UP000255469">
    <property type="component" value="Unassembled WGS sequence"/>
</dbReference>
<gene>
    <name evidence="3" type="ORF">NCTC13067_01196</name>
</gene>
<proteinExistence type="predicted"/>
<reference evidence="3 4" key="1">
    <citation type="submission" date="2018-06" db="EMBL/GenBank/DDBJ databases">
        <authorList>
            <consortium name="Pathogen Informatics"/>
            <person name="Doyle S."/>
        </authorList>
    </citation>
    <scope>NUCLEOTIDE SEQUENCE [LARGE SCALE GENOMIC DNA]</scope>
    <source>
        <strain evidence="3 4">NCTC13067</strain>
    </source>
</reference>
<evidence type="ECO:0000259" key="2">
    <source>
        <dbReference type="Pfam" id="PF13004"/>
    </source>
</evidence>
<organism evidence="3 4">
    <name type="scientific">Prevotella denticola</name>
    <dbReference type="NCBI Taxonomy" id="28129"/>
    <lineage>
        <taxon>Bacteria</taxon>
        <taxon>Pseudomonadati</taxon>
        <taxon>Bacteroidota</taxon>
        <taxon>Bacteroidia</taxon>
        <taxon>Bacteroidales</taxon>
        <taxon>Prevotellaceae</taxon>
        <taxon>Prevotella</taxon>
    </lineage>
</organism>
<dbReference type="InterPro" id="IPR024361">
    <property type="entry name" value="BACON"/>
</dbReference>
<dbReference type="EMBL" id="UGTM01000001">
    <property type="protein sequence ID" value="SUB87527.1"/>
    <property type="molecule type" value="Genomic_DNA"/>
</dbReference>